<protein>
    <submittedName>
        <fullName evidence="2">Uncharacterized protein</fullName>
    </submittedName>
</protein>
<evidence type="ECO:0000313" key="2">
    <source>
        <dbReference type="EMBL" id="VBA37071.1"/>
    </source>
</evidence>
<organism evidence="2 3">
    <name type="scientific">Mycobacterium attenuatum</name>
    <dbReference type="NCBI Taxonomy" id="2341086"/>
    <lineage>
        <taxon>Bacteria</taxon>
        <taxon>Bacillati</taxon>
        <taxon>Actinomycetota</taxon>
        <taxon>Actinomycetes</taxon>
        <taxon>Mycobacteriales</taxon>
        <taxon>Mycobacteriaceae</taxon>
        <taxon>Mycobacterium</taxon>
    </lineage>
</organism>
<dbReference type="Proteomes" id="UP000273307">
    <property type="component" value="Unassembled WGS sequence"/>
</dbReference>
<feature type="region of interest" description="Disordered" evidence="1">
    <location>
        <begin position="45"/>
        <end position="69"/>
    </location>
</feature>
<keyword evidence="3" id="KW-1185">Reference proteome</keyword>
<sequence length="69" mass="7887">MTMAQLSLSKHTGVLRLTAPRMTPFPIRLVGLRKVTTSRDGCGRYLENPHFPHSNRQSYRLRADSPDLH</sequence>
<reference evidence="2 3" key="1">
    <citation type="submission" date="2018-09" db="EMBL/GenBank/DDBJ databases">
        <authorList>
            <person name="Tagini F."/>
        </authorList>
    </citation>
    <scope>NUCLEOTIDE SEQUENCE [LARGE SCALE GENOMIC DNA]</scope>
    <source>
        <strain evidence="2 3">MK136</strain>
    </source>
</reference>
<gene>
    <name evidence="2" type="ORF">LAUMK136_01738</name>
</gene>
<evidence type="ECO:0000313" key="3">
    <source>
        <dbReference type="Proteomes" id="UP000273307"/>
    </source>
</evidence>
<dbReference type="AlphaFoldDB" id="A0A498PVU5"/>
<dbReference type="EMBL" id="UPHP01000039">
    <property type="protein sequence ID" value="VBA37071.1"/>
    <property type="molecule type" value="Genomic_DNA"/>
</dbReference>
<proteinExistence type="predicted"/>
<name>A0A498PVU5_9MYCO</name>
<evidence type="ECO:0000256" key="1">
    <source>
        <dbReference type="SAM" id="MobiDB-lite"/>
    </source>
</evidence>
<accession>A0A498PVU5</accession>